<keyword evidence="2" id="KW-1185">Reference proteome</keyword>
<organism evidence="1 2">
    <name type="scientific">Halodurantibacterium flavum</name>
    <dbReference type="NCBI Taxonomy" id="1382802"/>
    <lineage>
        <taxon>Bacteria</taxon>
        <taxon>Pseudomonadati</taxon>
        <taxon>Pseudomonadota</taxon>
        <taxon>Alphaproteobacteria</taxon>
        <taxon>Rhodobacterales</taxon>
        <taxon>Paracoccaceae</taxon>
        <taxon>Halodurantibacterium</taxon>
    </lineage>
</organism>
<evidence type="ECO:0000313" key="2">
    <source>
        <dbReference type="Proteomes" id="UP001597353"/>
    </source>
</evidence>
<gene>
    <name evidence="1" type="ORF">ACFSGJ_11455</name>
</gene>
<comment type="caution">
    <text evidence="1">The sequence shown here is derived from an EMBL/GenBank/DDBJ whole genome shotgun (WGS) entry which is preliminary data.</text>
</comment>
<sequence length="290" mass="32827">MVYASLGDFLSAATPLRGPVAVIFAEDTVGLAPTVLHHLDKGFAQVLVLAPFDLPDLALPTDHAPRVHGIRHPVHGDGAVPATLNRLIDAAPGVWFYYGYNSEYFHYPFCETRSVGDLIGFHFDERREAMVACIVDVYAGDLTAHPDGVDRDGALFDRGGYYALNRKDPDNGWVEKDRQIEIYGGLRWRYEQHVPWLNRRLDRVALFLAQKGLRMRPDQTFSIEEYNTINCAWHRNVTAAVVSFRAAKSLRNNPGPAAEIADFRWPLSEPFRWSSQQLMDHGFMEPGQWF</sequence>
<accession>A0ABW4S5G0</accession>
<reference evidence="2" key="1">
    <citation type="journal article" date="2019" name="Int. J. Syst. Evol. Microbiol.">
        <title>The Global Catalogue of Microorganisms (GCM) 10K type strain sequencing project: providing services to taxonomists for standard genome sequencing and annotation.</title>
        <authorList>
            <consortium name="The Broad Institute Genomics Platform"/>
            <consortium name="The Broad Institute Genome Sequencing Center for Infectious Disease"/>
            <person name="Wu L."/>
            <person name="Ma J."/>
        </authorList>
    </citation>
    <scope>NUCLEOTIDE SEQUENCE [LARGE SCALE GENOMIC DNA]</scope>
    <source>
        <strain evidence="2">CGMCC 4.7242</strain>
    </source>
</reference>
<evidence type="ECO:0000313" key="1">
    <source>
        <dbReference type="EMBL" id="MFD1912825.1"/>
    </source>
</evidence>
<dbReference type="Proteomes" id="UP001597353">
    <property type="component" value="Unassembled WGS sequence"/>
</dbReference>
<name>A0ABW4S5G0_9RHOB</name>
<protein>
    <submittedName>
        <fullName evidence="1">Uncharacterized protein</fullName>
    </submittedName>
</protein>
<dbReference type="RefSeq" id="WP_390261640.1">
    <property type="nucleotide sequence ID" value="NZ_JBHUGH010000009.1"/>
</dbReference>
<proteinExistence type="predicted"/>
<dbReference type="EMBL" id="JBHUGH010000009">
    <property type="protein sequence ID" value="MFD1912825.1"/>
    <property type="molecule type" value="Genomic_DNA"/>
</dbReference>